<dbReference type="Pfam" id="PF01465">
    <property type="entry name" value="GRIP"/>
    <property type="match status" value="1"/>
</dbReference>
<feature type="coiled-coil region" evidence="1">
    <location>
        <begin position="771"/>
        <end position="850"/>
    </location>
</feature>
<feature type="coiled-coil region" evidence="1">
    <location>
        <begin position="1212"/>
        <end position="1338"/>
    </location>
</feature>
<dbReference type="InterPro" id="IPR000237">
    <property type="entry name" value="GRIP_dom"/>
</dbReference>
<feature type="coiled-coil region" evidence="1">
    <location>
        <begin position="288"/>
        <end position="525"/>
    </location>
</feature>
<feature type="coiled-coil region" evidence="1">
    <location>
        <begin position="900"/>
        <end position="1038"/>
    </location>
</feature>
<dbReference type="Proteomes" id="UP000037510">
    <property type="component" value="Unassembled WGS sequence"/>
</dbReference>
<accession>A0A0L7LCF4</accession>
<gene>
    <name evidence="4" type="ORF">OBRU01_11384</name>
</gene>
<sequence>MFKKLKDKLAEEVKSSPQRIQQFAQAAQAAVTSASSSISDITNNDLFTIADNDNSQNNATRSQPSPHKQQNLFQDVSLTQSPPELVDHANEMENQRQRKLSNSSFASDVSFRLPSYETPSTYHLQSDMEVSASEADERGFSGGPATLDRVTKEQLYSAYKRTQERYNKYRNQYGDLARHYKLLERENAKARSVLVETQDKALRRISELKEQCALEQSAKAHLEKALRIEIEEKIMKIEALNTKVHLLQNNDTSNNPEKMDNENDVKLISFTAENTSKTTIEEPSLPDITSLNNKIEKMEQLLNKYKDSLKISKDKNSQLTVELQILSNEIENKYKQIQEFKNTEEHLNEANTKIQELNDANEELQNQINAHDFTKIKQLSTVEMDLQKATEEITELRSKIEVFSKKEEEYAISLAENKLSIHKELEIKEAEIKSLKDGLSASKQEVQSLKIVLDDHKNRLTVLEEEKAKLSKDCTELTTTRVRIDEMNSQLQELSKKCQTLEQLKSKADEEYKCLQLQLKQETAEKLAMIDRNVYLESRNTQLTEENTKKSAQITSLESDLQILSKDKIDASCKDESEVINLLKELNKWKEKCENLESEIQEEREELLKLQTEIEKLLANHESIQSQNAEFRSTIANWATKYSTLKQASREYKTKIAKTVKKMSQEAIELRQLISDTSNETQTIINNNKESLCLFGKDVNDLFKNSVQSLEKKIDATSAQCNKITKAYEEKQAELAASYARNSEMLSEKMELEFKITKLGEQIDTEGLALKDELLNKVNGYERALEDIKIAESENKTLHKKVKEIEIENQKMRDSLRMLESDKNTLNVIISSLEEKQKKISEELETVTRDHEESVSVINCLSKENEELKKSKAMELEASQRIHCHLENEKSEHSATAGLLQHVNIEKNELSEKLINVESKNMQLIAQIEELDELHQATKEKMIELEGVFNKSDQTEEFEKEKKNLSDEIKAAENNYIKIHSEFEDLKVRYKIAEENNTKLNSDIVRTSEDYDRKNIQMNEIEEKYEHLSEENFKLKNEKANFISNIKKLDSEINDIKKSHTEIEFEKDRLNYIIEKLESKEVEENKLNVTETKVTQTEQASVPLDNVLNINEASAMFENKWVLENKQAAMASTASLNLKTNVQEDIIEQYTALKINYDALKDDNRRLHSDIEGLQSYLTKISKENSVLNDKLREMIATSEHSMDNDQLSSDITQLKTELLKGTEKINDLLRENSLLNEENLELKDQLNSQNYSKPPEMVRSVNNNHKENENIKEKYDDLLQTSSEIKKHNMDLELINKSVSGNIVQLQEKNEKLRLSNEKLERRLDEALVSLRHLHSLTENTELEYLRNILYEYLTGTGTHSVTLAKVLAAIVKFDDMQTQMVLQKEKERQGFVSGHL</sequence>
<dbReference type="GO" id="GO:0005794">
    <property type="term" value="C:Golgi apparatus"/>
    <property type="evidence" value="ECO:0007669"/>
    <property type="project" value="TreeGrafter"/>
</dbReference>
<evidence type="ECO:0000256" key="2">
    <source>
        <dbReference type="SAM" id="MobiDB-lite"/>
    </source>
</evidence>
<dbReference type="SMART" id="SM00755">
    <property type="entry name" value="Grip"/>
    <property type="match status" value="1"/>
</dbReference>
<feature type="coiled-coil region" evidence="1">
    <location>
        <begin position="579"/>
        <end position="627"/>
    </location>
</feature>
<feature type="coiled-coil region" evidence="1">
    <location>
        <begin position="660"/>
        <end position="734"/>
    </location>
</feature>
<organism evidence="4 5">
    <name type="scientific">Operophtera brumata</name>
    <name type="common">Winter moth</name>
    <name type="synonym">Phalaena brumata</name>
    <dbReference type="NCBI Taxonomy" id="104452"/>
    <lineage>
        <taxon>Eukaryota</taxon>
        <taxon>Metazoa</taxon>
        <taxon>Ecdysozoa</taxon>
        <taxon>Arthropoda</taxon>
        <taxon>Hexapoda</taxon>
        <taxon>Insecta</taxon>
        <taxon>Pterygota</taxon>
        <taxon>Neoptera</taxon>
        <taxon>Endopterygota</taxon>
        <taxon>Lepidoptera</taxon>
        <taxon>Glossata</taxon>
        <taxon>Ditrysia</taxon>
        <taxon>Geometroidea</taxon>
        <taxon>Geometridae</taxon>
        <taxon>Larentiinae</taxon>
        <taxon>Operophtera</taxon>
    </lineage>
</organism>
<evidence type="ECO:0000256" key="1">
    <source>
        <dbReference type="SAM" id="Coils"/>
    </source>
</evidence>
<evidence type="ECO:0000313" key="4">
    <source>
        <dbReference type="EMBL" id="KOB73080.1"/>
    </source>
</evidence>
<feature type="domain" description="GRIP" evidence="3">
    <location>
        <begin position="1337"/>
        <end position="1386"/>
    </location>
</feature>
<dbReference type="PROSITE" id="PS50913">
    <property type="entry name" value="GRIP"/>
    <property type="match status" value="1"/>
</dbReference>
<dbReference type="PANTHER" id="PTHR19327">
    <property type="entry name" value="GOLGIN"/>
    <property type="match status" value="1"/>
</dbReference>
<feature type="region of interest" description="Disordered" evidence="2">
    <location>
        <begin position="50"/>
        <end position="70"/>
    </location>
</feature>
<keyword evidence="1" id="KW-0175">Coiled coil</keyword>
<dbReference type="Gene3D" id="1.10.220.60">
    <property type="entry name" value="GRIP domain"/>
    <property type="match status" value="1"/>
</dbReference>
<protein>
    <submittedName>
        <fullName evidence="4">Golgin subfamily A member 4</fullName>
    </submittedName>
</protein>
<dbReference type="STRING" id="104452.A0A0L7LCF4"/>
<comment type="caution">
    <text evidence="4">The sequence shown here is derived from an EMBL/GenBank/DDBJ whole genome shotgun (WGS) entry which is preliminary data.</text>
</comment>
<reference evidence="4 5" key="1">
    <citation type="journal article" date="2015" name="Genome Biol. Evol.">
        <title>The genome of winter moth (Operophtera brumata) provides a genomic perspective on sexual dimorphism and phenology.</title>
        <authorList>
            <person name="Derks M.F."/>
            <person name="Smit S."/>
            <person name="Salis L."/>
            <person name="Schijlen E."/>
            <person name="Bossers A."/>
            <person name="Mateman C."/>
            <person name="Pijl A.S."/>
            <person name="de Ridder D."/>
            <person name="Groenen M.A."/>
            <person name="Visser M.E."/>
            <person name="Megens H.J."/>
        </authorList>
    </citation>
    <scope>NUCLEOTIDE SEQUENCE [LARGE SCALE GENOMIC DNA]</scope>
    <source>
        <strain evidence="4">WM2013NL</strain>
        <tissue evidence="4">Head and thorax</tissue>
    </source>
</reference>
<dbReference type="GO" id="GO:0031267">
    <property type="term" value="F:small GTPase binding"/>
    <property type="evidence" value="ECO:0007669"/>
    <property type="project" value="TreeGrafter"/>
</dbReference>
<dbReference type="SUPFAM" id="SSF101283">
    <property type="entry name" value="GRIP domain"/>
    <property type="match status" value="1"/>
</dbReference>
<dbReference type="PANTHER" id="PTHR19327:SF0">
    <property type="entry name" value="GOLGIN SUBFAMILY A MEMBER 4"/>
    <property type="match status" value="1"/>
</dbReference>
<evidence type="ECO:0000259" key="3">
    <source>
        <dbReference type="PROSITE" id="PS50913"/>
    </source>
</evidence>
<feature type="coiled-coil region" evidence="1">
    <location>
        <begin position="152"/>
        <end position="250"/>
    </location>
</feature>
<dbReference type="GO" id="GO:0048193">
    <property type="term" value="P:Golgi vesicle transport"/>
    <property type="evidence" value="ECO:0007669"/>
    <property type="project" value="TreeGrafter"/>
</dbReference>
<dbReference type="EMBL" id="JTDY01001720">
    <property type="protein sequence ID" value="KOB73080.1"/>
    <property type="molecule type" value="Genomic_DNA"/>
</dbReference>
<evidence type="ECO:0000313" key="5">
    <source>
        <dbReference type="Proteomes" id="UP000037510"/>
    </source>
</evidence>
<keyword evidence="5" id="KW-1185">Reference proteome</keyword>
<name>A0A0L7LCF4_OPEBR</name>
<proteinExistence type="predicted"/>